<dbReference type="InterPro" id="IPR035680">
    <property type="entry name" value="Clx_II_MBL"/>
</dbReference>
<feature type="binding site" evidence="7">
    <location>
        <position position="54"/>
    </location>
    <ligand>
        <name>Zn(2+)</name>
        <dbReference type="ChEBI" id="CHEBI:29105"/>
        <label>1</label>
    </ligand>
</feature>
<comment type="catalytic activity">
    <reaction evidence="1 7">
        <text>an S-(2-hydroxyacyl)glutathione + H2O = a 2-hydroxy carboxylate + glutathione + H(+)</text>
        <dbReference type="Rhea" id="RHEA:21864"/>
        <dbReference type="ChEBI" id="CHEBI:15377"/>
        <dbReference type="ChEBI" id="CHEBI:15378"/>
        <dbReference type="ChEBI" id="CHEBI:57925"/>
        <dbReference type="ChEBI" id="CHEBI:58896"/>
        <dbReference type="ChEBI" id="CHEBI:71261"/>
        <dbReference type="EC" id="3.1.2.6"/>
    </reaction>
</comment>
<dbReference type="Gene3D" id="3.60.15.10">
    <property type="entry name" value="Ribonuclease Z/Hydroxyacylglutathione hydrolase-like"/>
    <property type="match status" value="1"/>
</dbReference>
<dbReference type="Proteomes" id="UP000287022">
    <property type="component" value="Unassembled WGS sequence"/>
</dbReference>
<evidence type="ECO:0000256" key="2">
    <source>
        <dbReference type="ARBA" id="ARBA00004963"/>
    </source>
</evidence>
<keyword evidence="5 7" id="KW-0378">Hydrolase</keyword>
<comment type="pathway">
    <text evidence="2 7">Secondary metabolite metabolism; methylglyoxal degradation; (R)-lactate from methylglyoxal: step 2/2.</text>
</comment>
<dbReference type="HAMAP" id="MF_01374">
    <property type="entry name" value="Glyoxalase_2"/>
    <property type="match status" value="1"/>
</dbReference>
<evidence type="ECO:0000256" key="1">
    <source>
        <dbReference type="ARBA" id="ARBA00001623"/>
    </source>
</evidence>
<sequence>MIVTPIRAFDDNYIWAIQPAPDQAAVIVDPGDAAPVLAWLAQQDVGLASILVTHHHWDHTDGIAPLVQHFHVPVYGPANPAIKTITHPLHDGDRVTPVGLTQSFEVIATPGHTLDHLSYYGAASLFCGDTLFSAGCGRMFEGTAPQFFTSLRKLAELPEQTSVYCTHEYTTTNLAFAAAAEPDNRAIAHAQQRVAELRARGLPSLPTTLADELAINPFLHARNAQEFAQLRQWKDNF</sequence>
<dbReference type="CDD" id="cd07723">
    <property type="entry name" value="hydroxyacylglutathione_hydrolase_MBL-fold"/>
    <property type="match status" value="1"/>
</dbReference>
<dbReference type="GO" id="GO:0004416">
    <property type="term" value="F:hydroxyacylglutathione hydrolase activity"/>
    <property type="evidence" value="ECO:0007669"/>
    <property type="project" value="UniProtKB-UniRule"/>
</dbReference>
<dbReference type="InterPro" id="IPR017782">
    <property type="entry name" value="Hydroxyacylglutathione_Hdrlase"/>
</dbReference>
<feature type="binding site" evidence="7">
    <location>
        <position position="59"/>
    </location>
    <ligand>
        <name>Zn(2+)</name>
        <dbReference type="ChEBI" id="CHEBI:29105"/>
        <label>2</label>
    </ligand>
</feature>
<dbReference type="GO" id="GO:0046872">
    <property type="term" value="F:metal ion binding"/>
    <property type="evidence" value="ECO:0007669"/>
    <property type="project" value="UniProtKB-KW"/>
</dbReference>
<evidence type="ECO:0000256" key="4">
    <source>
        <dbReference type="ARBA" id="ARBA00022723"/>
    </source>
</evidence>
<dbReference type="EMBL" id="PIQE01000002">
    <property type="protein sequence ID" value="RUO72455.1"/>
    <property type="molecule type" value="Genomic_DNA"/>
</dbReference>
<dbReference type="InterPro" id="IPR050110">
    <property type="entry name" value="Glyoxalase_II_hydrolase"/>
</dbReference>
<organism evidence="9 10">
    <name type="scientific">Pseudidiomarina sediminum</name>
    <dbReference type="NCBI Taxonomy" id="431675"/>
    <lineage>
        <taxon>Bacteria</taxon>
        <taxon>Pseudomonadati</taxon>
        <taxon>Pseudomonadota</taxon>
        <taxon>Gammaproteobacteria</taxon>
        <taxon>Alteromonadales</taxon>
        <taxon>Idiomarinaceae</taxon>
        <taxon>Pseudidiomarina</taxon>
    </lineage>
</organism>
<feature type="binding site" evidence="7">
    <location>
        <position position="167"/>
    </location>
    <ligand>
        <name>Zn(2+)</name>
        <dbReference type="ChEBI" id="CHEBI:29105"/>
        <label>2</label>
    </ligand>
</feature>
<feature type="domain" description="Metallo-beta-lactamase" evidence="8">
    <location>
        <begin position="11"/>
        <end position="167"/>
    </location>
</feature>
<evidence type="ECO:0000313" key="9">
    <source>
        <dbReference type="EMBL" id="RUO72455.1"/>
    </source>
</evidence>
<proteinExistence type="inferred from homology"/>
<dbReference type="SMART" id="SM00849">
    <property type="entry name" value="Lactamase_B"/>
    <property type="match status" value="1"/>
</dbReference>
<dbReference type="PANTHER" id="PTHR43705">
    <property type="entry name" value="HYDROXYACYLGLUTATHIONE HYDROLASE"/>
    <property type="match status" value="1"/>
</dbReference>
<reference evidence="10" key="1">
    <citation type="journal article" date="2018" name="Front. Microbiol.">
        <title>Genome-Based Analysis Reveals the Taxonomy and Diversity of the Family Idiomarinaceae.</title>
        <authorList>
            <person name="Liu Y."/>
            <person name="Lai Q."/>
            <person name="Shao Z."/>
        </authorList>
    </citation>
    <scope>NUCLEOTIDE SEQUENCE [LARGE SCALE GENOMIC DNA]</scope>
    <source>
        <strain evidence="10">c121</strain>
    </source>
</reference>
<dbReference type="InterPro" id="IPR032282">
    <property type="entry name" value="HAGH_C"/>
</dbReference>
<comment type="caution">
    <text evidence="9">The sequence shown here is derived from an EMBL/GenBank/DDBJ whole genome shotgun (WGS) entry which is preliminary data.</text>
</comment>
<evidence type="ECO:0000256" key="7">
    <source>
        <dbReference type="HAMAP-Rule" id="MF_01374"/>
    </source>
</evidence>
<feature type="binding site" evidence="7">
    <location>
        <position position="56"/>
    </location>
    <ligand>
        <name>Zn(2+)</name>
        <dbReference type="ChEBI" id="CHEBI:29105"/>
        <label>1</label>
    </ligand>
</feature>
<dbReference type="AlphaFoldDB" id="A0A432Z3J9"/>
<dbReference type="NCBIfam" id="TIGR03413">
    <property type="entry name" value="GSH_gloB"/>
    <property type="match status" value="1"/>
</dbReference>
<dbReference type="SUPFAM" id="SSF56281">
    <property type="entry name" value="Metallo-hydrolase/oxidoreductase"/>
    <property type="match status" value="1"/>
</dbReference>
<dbReference type="Pfam" id="PF00753">
    <property type="entry name" value="Lactamase_B"/>
    <property type="match status" value="1"/>
</dbReference>
<comment type="subunit">
    <text evidence="7">Monomer.</text>
</comment>
<feature type="binding site" evidence="7">
    <location>
        <position position="129"/>
    </location>
    <ligand>
        <name>Zn(2+)</name>
        <dbReference type="ChEBI" id="CHEBI:29105"/>
        <label>1</label>
    </ligand>
</feature>
<keyword evidence="10" id="KW-1185">Reference proteome</keyword>
<protein>
    <recommendedName>
        <fullName evidence="7">Hydroxyacylglutathione hydrolase</fullName>
        <ecNumber evidence="7">3.1.2.6</ecNumber>
    </recommendedName>
    <alternativeName>
        <fullName evidence="7">Glyoxalase II</fullName>
        <shortName evidence="7">Glx II</shortName>
    </alternativeName>
</protein>
<feature type="binding site" evidence="7">
    <location>
        <position position="112"/>
    </location>
    <ligand>
        <name>Zn(2+)</name>
        <dbReference type="ChEBI" id="CHEBI:29105"/>
        <label>1</label>
    </ligand>
</feature>
<evidence type="ECO:0000256" key="3">
    <source>
        <dbReference type="ARBA" id="ARBA00006759"/>
    </source>
</evidence>
<dbReference type="GO" id="GO:0019243">
    <property type="term" value="P:methylglyoxal catabolic process to D-lactate via S-lactoyl-glutathione"/>
    <property type="evidence" value="ECO:0007669"/>
    <property type="project" value="UniProtKB-UniRule"/>
</dbReference>
<dbReference type="RefSeq" id="WP_051206875.1">
    <property type="nucleotide sequence ID" value="NZ_PIQE01000002.1"/>
</dbReference>
<feature type="binding site" evidence="7">
    <location>
        <position position="58"/>
    </location>
    <ligand>
        <name>Zn(2+)</name>
        <dbReference type="ChEBI" id="CHEBI:29105"/>
        <label>2</label>
    </ligand>
</feature>
<dbReference type="EC" id="3.1.2.6" evidence="7"/>
<evidence type="ECO:0000259" key="8">
    <source>
        <dbReference type="SMART" id="SM00849"/>
    </source>
</evidence>
<comment type="similarity">
    <text evidence="3 7">Belongs to the metallo-beta-lactamase superfamily. Glyoxalase II family.</text>
</comment>
<evidence type="ECO:0000313" key="10">
    <source>
        <dbReference type="Proteomes" id="UP000287022"/>
    </source>
</evidence>
<keyword evidence="6 7" id="KW-0862">Zinc</keyword>
<name>A0A432Z3J9_9GAMM</name>
<feature type="binding site" evidence="7">
    <location>
        <position position="129"/>
    </location>
    <ligand>
        <name>Zn(2+)</name>
        <dbReference type="ChEBI" id="CHEBI:29105"/>
        <label>2</label>
    </ligand>
</feature>
<dbReference type="InterPro" id="IPR001279">
    <property type="entry name" value="Metallo-B-lactamas"/>
</dbReference>
<dbReference type="Pfam" id="PF16123">
    <property type="entry name" value="HAGH_C"/>
    <property type="match status" value="1"/>
</dbReference>
<accession>A0A432Z3J9</accession>
<dbReference type="PIRSF" id="PIRSF005457">
    <property type="entry name" value="Glx"/>
    <property type="match status" value="1"/>
</dbReference>
<evidence type="ECO:0000256" key="5">
    <source>
        <dbReference type="ARBA" id="ARBA00022801"/>
    </source>
</evidence>
<comment type="cofactor">
    <cofactor evidence="7">
        <name>Zn(2+)</name>
        <dbReference type="ChEBI" id="CHEBI:29105"/>
    </cofactor>
    <text evidence="7">Binds 2 Zn(2+) ions per subunit.</text>
</comment>
<dbReference type="STRING" id="1122124.GCA_000423165_01587"/>
<keyword evidence="4 7" id="KW-0479">Metal-binding</keyword>
<dbReference type="InterPro" id="IPR036866">
    <property type="entry name" value="RibonucZ/Hydroxyglut_hydro"/>
</dbReference>
<gene>
    <name evidence="7 9" type="primary">gloB</name>
    <name evidence="9" type="ORF">CWI80_07810</name>
</gene>
<dbReference type="UniPathway" id="UPA00619">
    <property type="reaction ID" value="UER00676"/>
</dbReference>
<evidence type="ECO:0000256" key="6">
    <source>
        <dbReference type="ARBA" id="ARBA00022833"/>
    </source>
</evidence>
<comment type="function">
    <text evidence="7">Thiolesterase that catalyzes the hydrolysis of S-D-lactoyl-glutathione to form glutathione and D-lactic acid.</text>
</comment>
<dbReference type="PANTHER" id="PTHR43705:SF1">
    <property type="entry name" value="HYDROXYACYLGLUTATHIONE HYDROLASE GLOB"/>
    <property type="match status" value="1"/>
</dbReference>